<dbReference type="InterPro" id="IPR002372">
    <property type="entry name" value="PQQ_rpt_dom"/>
</dbReference>
<dbReference type="Gene3D" id="3.40.50.300">
    <property type="entry name" value="P-loop containing nucleotide triphosphate hydrolases"/>
    <property type="match status" value="1"/>
</dbReference>
<name>A0ABY7QB78_9ACTN</name>
<feature type="domain" description="Pyrrolo-quinoline quinone repeat" evidence="2">
    <location>
        <begin position="364"/>
        <end position="628"/>
    </location>
</feature>
<keyword evidence="1" id="KW-0812">Transmembrane</keyword>
<evidence type="ECO:0000259" key="2">
    <source>
        <dbReference type="Pfam" id="PF13360"/>
    </source>
</evidence>
<evidence type="ECO:0000256" key="1">
    <source>
        <dbReference type="SAM" id="Phobius"/>
    </source>
</evidence>
<evidence type="ECO:0000313" key="4">
    <source>
        <dbReference type="Proteomes" id="UP001212821"/>
    </source>
</evidence>
<dbReference type="InterPro" id="IPR015943">
    <property type="entry name" value="WD40/YVTN_repeat-like_dom_sf"/>
</dbReference>
<dbReference type="InterPro" id="IPR027417">
    <property type="entry name" value="P-loop_NTPase"/>
</dbReference>
<sequence>MDGGRLAEDVDAALGQGGVVVVDGPFARRVAPRRPCARFDVFVDLPADLRLARKIERKCVAGGFPPGMLLRNYVEHRRAAHERHVEPLRAECDLVVDGALAPEVLVGQVWRRLPSGRVRPRFRNDGAGQGLPCAGEDGVFPALCLGSCSALRRSVDRRPTAGAALRRGDTGMAERPEDGVVRVRTRWRARFAMSKNTWMVISGGVLGAMFASLGLAVLFGPANGFGGDSLAFMGAISILGLLPCGAGFVWALIHPRRGLPSAAVGTVLGLVIFLCFAGDGLNDSWKAPPDHPSTVRAIGSWTSGSLVVRVRPDRVVAYRSGSGSVAWQWTPPGEDSLCTMSRGIGAGGIGLVGHSPHGKPCAAVTSLDLADGKEGWTATVNAPARDGDSADSDLVAVAGTQAVLQGTDGWRAVRLTDGRELWRSAPDAGCTPLEVAGGEQEVVTAAQCGDGAAVLRSLTPGDGQGRTRVAVPAEGGLRNLMVVSVDPLAVWVDAQAERGTHAVLSYDRSGKQRASIPVSGDEYDLDVMLGGVHAFDEFTARPLFGGVVVDDLFIVPGEKPGDVTISGGTHPGRTATGRLLAYSLADGSKKWTASLDDQVTGVLVDGTSVWAMTRDRLTRVDAATGRQSRELDVNDTASLYPVDLSAAGRERFTVVAEDGTRDEPPVRGMS</sequence>
<keyword evidence="4" id="KW-1185">Reference proteome</keyword>
<evidence type="ECO:0000313" key="3">
    <source>
        <dbReference type="EMBL" id="WBP89933.1"/>
    </source>
</evidence>
<protein>
    <submittedName>
        <fullName evidence="3">PQQ-binding-like beta-propeller repeat protein</fullName>
    </submittedName>
</protein>
<organism evidence="3 4">
    <name type="scientific">Kitasatospora cathayae</name>
    <dbReference type="NCBI Taxonomy" id="3004092"/>
    <lineage>
        <taxon>Bacteria</taxon>
        <taxon>Bacillati</taxon>
        <taxon>Actinomycetota</taxon>
        <taxon>Actinomycetes</taxon>
        <taxon>Kitasatosporales</taxon>
        <taxon>Streptomycetaceae</taxon>
        <taxon>Kitasatospora</taxon>
    </lineage>
</organism>
<feature type="transmembrane region" description="Helical" evidence="1">
    <location>
        <begin position="198"/>
        <end position="219"/>
    </location>
</feature>
<keyword evidence="1" id="KW-1133">Transmembrane helix</keyword>
<reference evidence="4" key="1">
    <citation type="submission" date="2022-12" db="EMBL/GenBank/DDBJ databases">
        <authorList>
            <person name="Mo P."/>
        </authorList>
    </citation>
    <scope>NUCLEOTIDE SEQUENCE [LARGE SCALE GENOMIC DNA]</scope>
    <source>
        <strain evidence="4">HUAS 3-15</strain>
    </source>
</reference>
<dbReference type="Proteomes" id="UP001212821">
    <property type="component" value="Chromosome"/>
</dbReference>
<dbReference type="Pfam" id="PF13360">
    <property type="entry name" value="PQQ_2"/>
    <property type="match status" value="1"/>
</dbReference>
<dbReference type="SUPFAM" id="SSF52540">
    <property type="entry name" value="P-loop containing nucleoside triphosphate hydrolases"/>
    <property type="match status" value="1"/>
</dbReference>
<dbReference type="EMBL" id="CP115450">
    <property type="protein sequence ID" value="WBP89933.1"/>
    <property type="molecule type" value="Genomic_DNA"/>
</dbReference>
<dbReference type="Gene3D" id="2.130.10.10">
    <property type="entry name" value="YVTN repeat-like/Quinoprotein amine dehydrogenase"/>
    <property type="match status" value="1"/>
</dbReference>
<feature type="transmembrane region" description="Helical" evidence="1">
    <location>
        <begin position="231"/>
        <end position="253"/>
    </location>
</feature>
<feature type="transmembrane region" description="Helical" evidence="1">
    <location>
        <begin position="262"/>
        <end position="281"/>
    </location>
</feature>
<dbReference type="SUPFAM" id="SSF50998">
    <property type="entry name" value="Quinoprotein alcohol dehydrogenase-like"/>
    <property type="match status" value="1"/>
</dbReference>
<accession>A0ABY7QB78</accession>
<dbReference type="InterPro" id="IPR011047">
    <property type="entry name" value="Quinoprotein_ADH-like_sf"/>
</dbReference>
<proteinExistence type="predicted"/>
<gene>
    <name evidence="3" type="ORF">O1G21_31540</name>
</gene>
<dbReference type="RefSeq" id="WP_270148436.1">
    <property type="nucleotide sequence ID" value="NZ_CP115450.1"/>
</dbReference>
<keyword evidence="1" id="KW-0472">Membrane</keyword>